<organism evidence="1 2">
    <name type="scientific">Trifolium medium</name>
    <dbReference type="NCBI Taxonomy" id="97028"/>
    <lineage>
        <taxon>Eukaryota</taxon>
        <taxon>Viridiplantae</taxon>
        <taxon>Streptophyta</taxon>
        <taxon>Embryophyta</taxon>
        <taxon>Tracheophyta</taxon>
        <taxon>Spermatophyta</taxon>
        <taxon>Magnoliopsida</taxon>
        <taxon>eudicotyledons</taxon>
        <taxon>Gunneridae</taxon>
        <taxon>Pentapetalae</taxon>
        <taxon>rosids</taxon>
        <taxon>fabids</taxon>
        <taxon>Fabales</taxon>
        <taxon>Fabaceae</taxon>
        <taxon>Papilionoideae</taxon>
        <taxon>50 kb inversion clade</taxon>
        <taxon>NPAAA clade</taxon>
        <taxon>Hologalegina</taxon>
        <taxon>IRL clade</taxon>
        <taxon>Trifolieae</taxon>
        <taxon>Trifolium</taxon>
    </lineage>
</organism>
<evidence type="ECO:0000313" key="1">
    <source>
        <dbReference type="EMBL" id="MCI70971.1"/>
    </source>
</evidence>
<keyword evidence="2" id="KW-1185">Reference proteome</keyword>
<sequence length="59" mass="6689">TPATGKKSPYVQRIAHECYINGEEIPTNKVSDMKETQRLLVKIMFSTFFPRKGGTDQIS</sequence>
<dbReference type="AlphaFoldDB" id="A0A392UBS0"/>
<feature type="non-terminal residue" evidence="1">
    <location>
        <position position="1"/>
    </location>
</feature>
<accession>A0A392UBS0</accession>
<name>A0A392UBS0_9FABA</name>
<protein>
    <submittedName>
        <fullName evidence="1">Uncharacterized protein</fullName>
    </submittedName>
</protein>
<evidence type="ECO:0000313" key="2">
    <source>
        <dbReference type="Proteomes" id="UP000265520"/>
    </source>
</evidence>
<comment type="caution">
    <text evidence="1">The sequence shown here is derived from an EMBL/GenBank/DDBJ whole genome shotgun (WGS) entry which is preliminary data.</text>
</comment>
<dbReference type="Proteomes" id="UP000265520">
    <property type="component" value="Unassembled WGS sequence"/>
</dbReference>
<dbReference type="EMBL" id="LXQA010786833">
    <property type="protein sequence ID" value="MCI70971.1"/>
    <property type="molecule type" value="Genomic_DNA"/>
</dbReference>
<reference evidence="1 2" key="1">
    <citation type="journal article" date="2018" name="Front. Plant Sci.">
        <title>Red Clover (Trifolium pratense) and Zigzag Clover (T. medium) - A Picture of Genomic Similarities and Differences.</title>
        <authorList>
            <person name="Dluhosova J."/>
            <person name="Istvanek J."/>
            <person name="Nedelnik J."/>
            <person name="Repkova J."/>
        </authorList>
    </citation>
    <scope>NUCLEOTIDE SEQUENCE [LARGE SCALE GENOMIC DNA]</scope>
    <source>
        <strain evidence="2">cv. 10/8</strain>
        <tissue evidence="1">Leaf</tissue>
    </source>
</reference>
<proteinExistence type="predicted"/>